<reference evidence="2" key="1">
    <citation type="submission" date="2016-02" db="EMBL/GenBank/DDBJ databases">
        <title>WGS assembly of Manihot esculenta.</title>
        <authorList>
            <person name="Bredeson J.V."/>
            <person name="Prochnik S.E."/>
            <person name="Lyons J.B."/>
            <person name="Schmutz J."/>
            <person name="Grimwood J."/>
            <person name="Vrebalov J."/>
            <person name="Bart R.S."/>
            <person name="Amuge T."/>
            <person name="Ferguson M.E."/>
            <person name="Green R."/>
            <person name="Putnam N."/>
            <person name="Stites J."/>
            <person name="Rounsley S."/>
            <person name="Rokhsar D.S."/>
        </authorList>
    </citation>
    <scope>NUCLEOTIDE SEQUENCE [LARGE SCALE GENOMIC DNA]</scope>
    <source>
        <tissue evidence="2">Leaf</tissue>
    </source>
</reference>
<feature type="signal peptide" evidence="1">
    <location>
        <begin position="1"/>
        <end position="29"/>
    </location>
</feature>
<dbReference type="AlphaFoldDB" id="A0A2C9W108"/>
<dbReference type="EMBL" id="CM004390">
    <property type="protein sequence ID" value="OAY52573.1"/>
    <property type="molecule type" value="Genomic_DNA"/>
</dbReference>
<dbReference type="OMA" id="GIKCAIS"/>
<name>A0A2C9W108_MANES</name>
<organism evidence="2">
    <name type="scientific">Manihot esculenta</name>
    <name type="common">Cassava</name>
    <name type="synonym">Jatropha manihot</name>
    <dbReference type="NCBI Taxonomy" id="3983"/>
    <lineage>
        <taxon>Eukaryota</taxon>
        <taxon>Viridiplantae</taxon>
        <taxon>Streptophyta</taxon>
        <taxon>Embryophyta</taxon>
        <taxon>Tracheophyta</taxon>
        <taxon>Spermatophyta</taxon>
        <taxon>Magnoliopsida</taxon>
        <taxon>eudicotyledons</taxon>
        <taxon>Gunneridae</taxon>
        <taxon>Pentapetalae</taxon>
        <taxon>rosids</taxon>
        <taxon>fabids</taxon>
        <taxon>Malpighiales</taxon>
        <taxon>Euphorbiaceae</taxon>
        <taxon>Crotonoideae</taxon>
        <taxon>Manihoteae</taxon>
        <taxon>Manihot</taxon>
    </lineage>
</organism>
<feature type="chain" id="PRO_5012271306" evidence="1">
    <location>
        <begin position="30"/>
        <end position="97"/>
    </location>
</feature>
<evidence type="ECO:0000313" key="2">
    <source>
        <dbReference type="EMBL" id="OAY52573.1"/>
    </source>
</evidence>
<keyword evidence="1" id="KW-0732">Signal</keyword>
<accession>A0A2C9W108</accession>
<gene>
    <name evidence="2" type="ORF">MANES_04G094300</name>
</gene>
<proteinExistence type="predicted"/>
<sequence length="97" mass="10081">MDSQANSSPRLLASLLLLLTVFLAVQVHGSNDSLGICLGDCGQNVIMCGIKCAISDLPNLLKCVEACGSNNFGCMGKCTGVRIQDPSLPPPPPLPVK</sequence>
<protein>
    <submittedName>
        <fullName evidence="2">Uncharacterized protein</fullName>
    </submittedName>
</protein>
<evidence type="ECO:0000256" key="1">
    <source>
        <dbReference type="SAM" id="SignalP"/>
    </source>
</evidence>